<feature type="signal peptide" evidence="1">
    <location>
        <begin position="1"/>
        <end position="19"/>
    </location>
</feature>
<dbReference type="Gene3D" id="2.40.160.20">
    <property type="match status" value="1"/>
</dbReference>
<dbReference type="SUPFAM" id="SSF56925">
    <property type="entry name" value="OMPA-like"/>
    <property type="match status" value="1"/>
</dbReference>
<accession>A0A6P0UVY4</accession>
<evidence type="ECO:0000259" key="2">
    <source>
        <dbReference type="Pfam" id="PF13568"/>
    </source>
</evidence>
<dbReference type="AlphaFoldDB" id="A0A6P0UVY4"/>
<evidence type="ECO:0000256" key="1">
    <source>
        <dbReference type="SAM" id="SignalP"/>
    </source>
</evidence>
<dbReference type="RefSeq" id="WP_163607871.1">
    <property type="nucleotide sequence ID" value="NZ_JAABOO010000003.1"/>
</dbReference>
<comment type="caution">
    <text evidence="3">The sequence shown here is derived from an EMBL/GenBank/DDBJ whole genome shotgun (WGS) entry which is preliminary data.</text>
</comment>
<sequence>MKKLLFFLSVSLLAVGANAQDVKFGVKGGLNVANITGSDISLDSRISLHLGVTSEISLTDKFSLQPELLYSAQGSDIGDLITIELDYLSLPILAKYYIADGFSVEAGPQFSFLVNDNVSFDDGLGGQTVDIDANSFDLGASLGLGYKFDMGIFTQARYTIGITALDENPDIRNGNFQLSVGYQF</sequence>
<evidence type="ECO:0000313" key="3">
    <source>
        <dbReference type="EMBL" id="NER14586.1"/>
    </source>
</evidence>
<dbReference type="Proteomes" id="UP000468581">
    <property type="component" value="Unassembled WGS sequence"/>
</dbReference>
<evidence type="ECO:0000313" key="4">
    <source>
        <dbReference type="Proteomes" id="UP000468581"/>
    </source>
</evidence>
<dbReference type="InterPro" id="IPR025665">
    <property type="entry name" value="Beta-barrel_OMP_2"/>
</dbReference>
<keyword evidence="4" id="KW-1185">Reference proteome</keyword>
<proteinExistence type="predicted"/>
<feature type="domain" description="Outer membrane protein beta-barrel" evidence="2">
    <location>
        <begin position="18"/>
        <end position="165"/>
    </location>
</feature>
<dbReference type="EMBL" id="JAABOO010000003">
    <property type="protein sequence ID" value="NER14586.1"/>
    <property type="molecule type" value="Genomic_DNA"/>
</dbReference>
<reference evidence="3 4" key="1">
    <citation type="submission" date="2020-01" db="EMBL/GenBank/DDBJ databases">
        <title>Leptobacterium flavescens.</title>
        <authorList>
            <person name="Wang G."/>
        </authorList>
    </citation>
    <scope>NUCLEOTIDE SEQUENCE [LARGE SCALE GENOMIC DNA]</scope>
    <source>
        <strain evidence="3 4">KCTC 22160</strain>
    </source>
</reference>
<dbReference type="Pfam" id="PF13568">
    <property type="entry name" value="OMP_b-brl_2"/>
    <property type="match status" value="1"/>
</dbReference>
<name>A0A6P0UVY4_9FLAO</name>
<gene>
    <name evidence="3" type="ORF">GWK08_14115</name>
</gene>
<protein>
    <submittedName>
        <fullName evidence="3">Outer membrane beta-barrel protein</fullName>
    </submittedName>
</protein>
<keyword evidence="1" id="KW-0732">Signal</keyword>
<dbReference type="InterPro" id="IPR011250">
    <property type="entry name" value="OMP/PagP_B-barrel"/>
</dbReference>
<feature type="chain" id="PRO_5027009052" evidence="1">
    <location>
        <begin position="20"/>
        <end position="184"/>
    </location>
</feature>
<organism evidence="3 4">
    <name type="scientific">Leptobacterium flavescens</name>
    <dbReference type="NCBI Taxonomy" id="472055"/>
    <lineage>
        <taxon>Bacteria</taxon>
        <taxon>Pseudomonadati</taxon>
        <taxon>Bacteroidota</taxon>
        <taxon>Flavobacteriia</taxon>
        <taxon>Flavobacteriales</taxon>
        <taxon>Flavobacteriaceae</taxon>
        <taxon>Leptobacterium</taxon>
    </lineage>
</organism>